<evidence type="ECO:0000256" key="2">
    <source>
        <dbReference type="PIRSR" id="PIRSR640198-2"/>
    </source>
</evidence>
<reference evidence="4" key="1">
    <citation type="submission" date="2020-06" db="EMBL/GenBank/DDBJ databases">
        <title>Characterization of fructooligosaccharide metabolism and fructooligosaccharide-degrading enzymes in human commensal butyrate producers.</title>
        <authorList>
            <person name="Tanno H."/>
            <person name="Fujii T."/>
            <person name="Hirano K."/>
            <person name="Maeno S."/>
            <person name="Tonozuka T."/>
            <person name="Sakamoto M."/>
            <person name="Ohkuma M."/>
            <person name="Tochio T."/>
            <person name="Endo A."/>
        </authorList>
    </citation>
    <scope>NUCLEOTIDE SEQUENCE</scope>
    <source>
        <strain evidence="4">JCM 17466</strain>
    </source>
</reference>
<evidence type="ECO:0000256" key="1">
    <source>
        <dbReference type="PIRSR" id="PIRSR640198-1"/>
    </source>
</evidence>
<dbReference type="RefSeq" id="WP_201309669.1">
    <property type="nucleotide sequence ID" value="NZ_BLYI01000006.1"/>
</dbReference>
<keyword evidence="2" id="KW-0547">Nucleotide-binding</keyword>
<dbReference type="Gene3D" id="1.10.3290.10">
    <property type="entry name" value="Fido-like domain"/>
    <property type="match status" value="1"/>
</dbReference>
<dbReference type="Pfam" id="PF02661">
    <property type="entry name" value="Fic"/>
    <property type="match status" value="1"/>
</dbReference>
<feature type="active site" evidence="1">
    <location>
        <position position="57"/>
    </location>
</feature>
<dbReference type="EMBL" id="BLYI01000006">
    <property type="protein sequence ID" value="GFO83919.1"/>
    <property type="molecule type" value="Genomic_DNA"/>
</dbReference>
<keyword evidence="2" id="KW-0067">ATP-binding</keyword>
<proteinExistence type="predicted"/>
<accession>A0A916VBE0</accession>
<comment type="caution">
    <text evidence="4">The sequence shown here is derived from an EMBL/GenBank/DDBJ whole genome shotgun (WGS) entry which is preliminary data.</text>
</comment>
<dbReference type="PROSITE" id="PS51459">
    <property type="entry name" value="FIDO"/>
    <property type="match status" value="1"/>
</dbReference>
<dbReference type="InterPro" id="IPR036597">
    <property type="entry name" value="Fido-like_dom_sf"/>
</dbReference>
<dbReference type="Proteomes" id="UP000613208">
    <property type="component" value="Unassembled WGS sequence"/>
</dbReference>
<gene>
    <name evidence="4" type="ORF">ANBU17_02660</name>
</gene>
<protein>
    <recommendedName>
        <fullName evidence="3">Fido domain-containing protein</fullName>
    </recommendedName>
</protein>
<dbReference type="InterPro" id="IPR003812">
    <property type="entry name" value="Fido"/>
</dbReference>
<dbReference type="InterPro" id="IPR040198">
    <property type="entry name" value="Fido_containing"/>
</dbReference>
<dbReference type="PANTHER" id="PTHR13504">
    <property type="entry name" value="FIDO DOMAIN-CONTAINING PROTEIN DDB_G0283145"/>
    <property type="match status" value="1"/>
</dbReference>
<evidence type="ECO:0000313" key="4">
    <source>
        <dbReference type="EMBL" id="GFO83919.1"/>
    </source>
</evidence>
<name>A0A916VBE0_9FIRM</name>
<dbReference type="SUPFAM" id="SSF140931">
    <property type="entry name" value="Fic-like"/>
    <property type="match status" value="1"/>
</dbReference>
<feature type="domain" description="Fido" evidence="3">
    <location>
        <begin position="1"/>
        <end position="113"/>
    </location>
</feature>
<feature type="binding site" evidence="2">
    <location>
        <begin position="61"/>
        <end position="68"/>
    </location>
    <ligand>
        <name>ATP</name>
        <dbReference type="ChEBI" id="CHEBI:30616"/>
    </ligand>
</feature>
<organism evidence="4 5">
    <name type="scientific">Anaerostipes butyraticus</name>
    <dbReference type="NCBI Taxonomy" id="645466"/>
    <lineage>
        <taxon>Bacteria</taxon>
        <taxon>Bacillati</taxon>
        <taxon>Bacillota</taxon>
        <taxon>Clostridia</taxon>
        <taxon>Lachnospirales</taxon>
        <taxon>Lachnospiraceae</taxon>
        <taxon>Anaerostipes</taxon>
    </lineage>
</organism>
<dbReference type="AlphaFoldDB" id="A0A916VBE0"/>
<dbReference type="PANTHER" id="PTHR13504:SF38">
    <property type="entry name" value="FIDO DOMAIN-CONTAINING PROTEIN"/>
    <property type="match status" value="1"/>
</dbReference>
<evidence type="ECO:0000313" key="5">
    <source>
        <dbReference type="Proteomes" id="UP000613208"/>
    </source>
</evidence>
<keyword evidence="5" id="KW-1185">Reference proteome</keyword>
<sequence length="134" mass="15819">MNSLDTAQMLFDSVMPDYKKVPELMEEISSEWNDLEGTLKEVLEKITELHFRFERIHPFEDGNGRTGRMILNRQLINIGLLPIALDKISKYRCCFKVYEHKKDVSLLMRLICKSELEAMQRVKELQSKYKEAYS</sequence>
<dbReference type="GO" id="GO:0005524">
    <property type="term" value="F:ATP binding"/>
    <property type="evidence" value="ECO:0007669"/>
    <property type="project" value="UniProtKB-KW"/>
</dbReference>
<evidence type="ECO:0000259" key="3">
    <source>
        <dbReference type="PROSITE" id="PS51459"/>
    </source>
</evidence>